<accession>A0ACC2ARW0</accession>
<evidence type="ECO:0000313" key="2">
    <source>
        <dbReference type="Proteomes" id="UP001162992"/>
    </source>
</evidence>
<dbReference type="EMBL" id="CM055111">
    <property type="protein sequence ID" value="KAJ7520259.1"/>
    <property type="molecule type" value="Genomic_DNA"/>
</dbReference>
<sequence>MHFEVGAVVREASISAKNFQKALPFGTYFPFSGSKLVEDEREHSPPFGLCNQSAEWPVEQIRPSSVQDASNSQSCFESILDLNRENLRKCDFHFKSGGVFSDELMGLPFNGLNFALKSKVHQSSSFYRSPEVGENFKELPTCQNHFLGLQLPDLSNCLSSVSIIPTQNLRRQMHERSEAHGEIEQSKLTKEAILEFPHLLARSSAHMSLNCSEAGKNNFINSPCSYSHHGDQPQGHLKLTGALGWPICAVVQDVVKFLSKKTLFGKMGAPNFARIQGNLATSSTAPSKDKTPGVLSKEINAALTTKGKIAQHRDVGLPSTDTQKLNTFSAVLTKLVQVVSLLGEIGKPPSQHYPDKQNLFLAQDFFKYTEMEGKRLFEELDRDKDGEVTLEDLIVAMKKRRLPQSYARKLLHHTRNHWFRQSFGWREFLCLMEKKEPKILQAFISLSLNRSGTLQKSQVLNILHNAGLPATETNTSAMMHFLDTDTKGAITYGRFRNFLLLLPSERLKDDPRMVWFEAAKVLPLDPSLQYVVE</sequence>
<name>A0ACC2ARW0_DIPCM</name>
<organism evidence="1 2">
    <name type="scientific">Diphasiastrum complanatum</name>
    <name type="common">Issler's clubmoss</name>
    <name type="synonym">Lycopodium complanatum</name>
    <dbReference type="NCBI Taxonomy" id="34168"/>
    <lineage>
        <taxon>Eukaryota</taxon>
        <taxon>Viridiplantae</taxon>
        <taxon>Streptophyta</taxon>
        <taxon>Embryophyta</taxon>
        <taxon>Tracheophyta</taxon>
        <taxon>Lycopodiopsida</taxon>
        <taxon>Lycopodiales</taxon>
        <taxon>Lycopodiaceae</taxon>
        <taxon>Lycopodioideae</taxon>
        <taxon>Diphasiastrum</taxon>
    </lineage>
</organism>
<keyword evidence="2" id="KW-1185">Reference proteome</keyword>
<gene>
    <name evidence="1" type="ORF">O6H91_20G075100</name>
</gene>
<proteinExistence type="predicted"/>
<protein>
    <submittedName>
        <fullName evidence="1">Uncharacterized protein</fullName>
    </submittedName>
</protein>
<evidence type="ECO:0000313" key="1">
    <source>
        <dbReference type="EMBL" id="KAJ7520259.1"/>
    </source>
</evidence>
<reference evidence="2" key="1">
    <citation type="journal article" date="2024" name="Proc. Natl. Acad. Sci. U.S.A.">
        <title>Extraordinary preservation of gene collinearity over three hundred million years revealed in homosporous lycophytes.</title>
        <authorList>
            <person name="Li C."/>
            <person name="Wickell D."/>
            <person name="Kuo L.Y."/>
            <person name="Chen X."/>
            <person name="Nie B."/>
            <person name="Liao X."/>
            <person name="Peng D."/>
            <person name="Ji J."/>
            <person name="Jenkins J."/>
            <person name="Williams M."/>
            <person name="Shu S."/>
            <person name="Plott C."/>
            <person name="Barry K."/>
            <person name="Rajasekar S."/>
            <person name="Grimwood J."/>
            <person name="Han X."/>
            <person name="Sun S."/>
            <person name="Hou Z."/>
            <person name="He W."/>
            <person name="Dai G."/>
            <person name="Sun C."/>
            <person name="Schmutz J."/>
            <person name="Leebens-Mack J.H."/>
            <person name="Li F.W."/>
            <person name="Wang L."/>
        </authorList>
    </citation>
    <scope>NUCLEOTIDE SEQUENCE [LARGE SCALE GENOMIC DNA]</scope>
    <source>
        <strain evidence="2">cv. PW_Plant_1</strain>
    </source>
</reference>
<dbReference type="Proteomes" id="UP001162992">
    <property type="component" value="Chromosome 20"/>
</dbReference>
<comment type="caution">
    <text evidence="1">The sequence shown here is derived from an EMBL/GenBank/DDBJ whole genome shotgun (WGS) entry which is preliminary data.</text>
</comment>